<comment type="caution">
    <text evidence="2">The sequence shown here is derived from an EMBL/GenBank/DDBJ whole genome shotgun (WGS) entry which is preliminary data.</text>
</comment>
<feature type="region of interest" description="Disordered" evidence="1">
    <location>
        <begin position="519"/>
        <end position="540"/>
    </location>
</feature>
<keyword evidence="3" id="KW-1185">Reference proteome</keyword>
<dbReference type="Proteomes" id="UP001229651">
    <property type="component" value="Unassembled WGS sequence"/>
</dbReference>
<sequence>MTGKPKTPAPDTELADQPKPRRLTSKPALAAETLAAAGGAQTIGMHFGPTGLAITSAAAGGAVAVSYGARKLGPTIAARLGLRTPDPRRAGNGTRGARATSPAGTARARRRLASLSHPGTTGARRRGAARPGSQGLGLGRRGRPTGSKGGPGFGRSGPGRSNTRGRGPGRSRLGIPGLGRRSRATRTARGRTNPLAARTARRNPNSVAARLASKRPANTRPTRRTATGKSTKTTGTRSSGHTGTKRSKRGGAATSGRRGHRSSPSHGRTPGRGKGILAGRRNNPGRSRARGLLGGRGRTHNPNRPRKTPTPGARNNPRKPRHATGKNPLGLKQFTSKLAQAAKLRNRKRNTTMGNPKPTATPPKPKGPRDINGPSDFRKLPQKPGQRIPRDTPGGTMSGGKHRARVVRANEAAAAAGGVGAAAAGNTRFAPLVEAAGTPIDHFRSASELYDELGGAAQASQAIGGLFRRFSEAAKGSVRLEPAMMEVVDRFGTLANGVAEQIGESQTEFRRTHEQDWARLESTGEDRQREQAWDIAANQR</sequence>
<protein>
    <submittedName>
        <fullName evidence="2">Uncharacterized protein</fullName>
    </submittedName>
</protein>
<reference evidence="2 3" key="1">
    <citation type="submission" date="2023-07" db="EMBL/GenBank/DDBJ databases">
        <title>Sequencing the genomes of 1000 actinobacteria strains.</title>
        <authorList>
            <person name="Klenk H.-P."/>
        </authorList>
    </citation>
    <scope>NUCLEOTIDE SEQUENCE [LARGE SCALE GENOMIC DNA]</scope>
    <source>
        <strain evidence="2 3">DSM 45805</strain>
    </source>
</reference>
<dbReference type="RefSeq" id="WP_306988518.1">
    <property type="nucleotide sequence ID" value="NZ_JAUSUT010000001.1"/>
</dbReference>
<feature type="region of interest" description="Disordered" evidence="1">
    <location>
        <begin position="82"/>
        <end position="333"/>
    </location>
</feature>
<feature type="compositionally biased region" description="Low complexity" evidence="1">
    <location>
        <begin position="90"/>
        <end position="100"/>
    </location>
</feature>
<organism evidence="2 3">
    <name type="scientific">Amycolatopsis thermophila</name>
    <dbReference type="NCBI Taxonomy" id="206084"/>
    <lineage>
        <taxon>Bacteria</taxon>
        <taxon>Bacillati</taxon>
        <taxon>Actinomycetota</taxon>
        <taxon>Actinomycetes</taxon>
        <taxon>Pseudonocardiales</taxon>
        <taxon>Pseudonocardiaceae</taxon>
        <taxon>Amycolatopsis</taxon>
    </lineage>
</organism>
<proteinExistence type="predicted"/>
<feature type="compositionally biased region" description="Low complexity" evidence="1">
    <location>
        <begin position="113"/>
        <end position="122"/>
    </location>
</feature>
<feature type="compositionally biased region" description="Basic residues" evidence="1">
    <location>
        <begin position="180"/>
        <end position="189"/>
    </location>
</feature>
<evidence type="ECO:0000313" key="3">
    <source>
        <dbReference type="Proteomes" id="UP001229651"/>
    </source>
</evidence>
<name>A0ABU0EP67_9PSEU</name>
<gene>
    <name evidence="2" type="ORF">FB470_000591</name>
</gene>
<feature type="region of interest" description="Disordered" evidence="1">
    <location>
        <begin position="345"/>
        <end position="400"/>
    </location>
</feature>
<feature type="region of interest" description="Disordered" evidence="1">
    <location>
        <begin position="1"/>
        <end position="24"/>
    </location>
</feature>
<dbReference type="EMBL" id="JAUSUT010000001">
    <property type="protein sequence ID" value="MDQ0376597.1"/>
    <property type="molecule type" value="Genomic_DNA"/>
</dbReference>
<evidence type="ECO:0000313" key="2">
    <source>
        <dbReference type="EMBL" id="MDQ0376597.1"/>
    </source>
</evidence>
<feature type="compositionally biased region" description="Gly residues" evidence="1">
    <location>
        <begin position="147"/>
        <end position="157"/>
    </location>
</feature>
<accession>A0ABU0EP67</accession>
<evidence type="ECO:0000256" key="1">
    <source>
        <dbReference type="SAM" id="MobiDB-lite"/>
    </source>
</evidence>
<feature type="compositionally biased region" description="Basic residues" evidence="1">
    <location>
        <begin position="297"/>
        <end position="307"/>
    </location>
</feature>
<feature type="compositionally biased region" description="Basic and acidic residues" evidence="1">
    <location>
        <begin position="519"/>
        <end position="532"/>
    </location>
</feature>
<feature type="compositionally biased region" description="Low complexity" evidence="1">
    <location>
        <begin position="215"/>
        <end position="242"/>
    </location>
</feature>